<protein>
    <submittedName>
        <fullName evidence="1">DUF6092 family protein</fullName>
    </submittedName>
</protein>
<gene>
    <name evidence="1" type="ORF">V3330_10040</name>
</gene>
<organism evidence="1 2">
    <name type="scientific">Elongatibacter sediminis</name>
    <dbReference type="NCBI Taxonomy" id="3119006"/>
    <lineage>
        <taxon>Bacteria</taxon>
        <taxon>Pseudomonadati</taxon>
        <taxon>Pseudomonadota</taxon>
        <taxon>Gammaproteobacteria</taxon>
        <taxon>Chromatiales</taxon>
        <taxon>Wenzhouxiangellaceae</taxon>
        <taxon>Elongatibacter</taxon>
    </lineage>
</organism>
<dbReference type="InterPro" id="IPR046074">
    <property type="entry name" value="DUF6092"/>
</dbReference>
<name>A0AAW9RG62_9GAMM</name>
<accession>A0AAW9RG62</accession>
<dbReference type="AlphaFoldDB" id="A0AAW9RG62"/>
<dbReference type="EMBL" id="JAZHOG010000006">
    <property type="protein sequence ID" value="MEJ8567964.1"/>
    <property type="molecule type" value="Genomic_DNA"/>
</dbReference>
<keyword evidence="2" id="KW-1185">Reference proteome</keyword>
<dbReference type="Proteomes" id="UP001359886">
    <property type="component" value="Unassembled WGS sequence"/>
</dbReference>
<comment type="caution">
    <text evidence="1">The sequence shown here is derived from an EMBL/GenBank/DDBJ whole genome shotgun (WGS) entry which is preliminary data.</text>
</comment>
<dbReference type="Pfam" id="PF19585">
    <property type="entry name" value="DUF6092"/>
    <property type="match status" value="1"/>
</dbReference>
<reference evidence="1 2" key="1">
    <citation type="submission" date="2024-02" db="EMBL/GenBank/DDBJ databases">
        <title>A novel Wenzhouxiangellaceae bacterium, isolated from coastal sediments.</title>
        <authorList>
            <person name="Du Z.-J."/>
            <person name="Ye Y.-Q."/>
            <person name="Zhang X.-Y."/>
        </authorList>
    </citation>
    <scope>NUCLEOTIDE SEQUENCE [LARGE SCALE GENOMIC DNA]</scope>
    <source>
        <strain evidence="1 2">CH-27</strain>
    </source>
</reference>
<evidence type="ECO:0000313" key="2">
    <source>
        <dbReference type="Proteomes" id="UP001359886"/>
    </source>
</evidence>
<evidence type="ECO:0000313" key="1">
    <source>
        <dbReference type="EMBL" id="MEJ8567964.1"/>
    </source>
</evidence>
<dbReference type="RefSeq" id="WP_354695288.1">
    <property type="nucleotide sequence ID" value="NZ_JAZHOG010000006.1"/>
</dbReference>
<sequence>MSQQKTDDWFTYTSFLASSARAGIEESVVVSSHRLIEALRRLLELKPELKSDPFFAEIDELLVRSTSAAYFKSPEKFTDFLDEVLQRFAEEARARNGLD</sequence>
<proteinExistence type="predicted"/>